<dbReference type="EMBL" id="OZ022412">
    <property type="protein sequence ID" value="CAK9442326.1"/>
    <property type="molecule type" value="Genomic_DNA"/>
</dbReference>
<dbReference type="SUPFAM" id="SSF47661">
    <property type="entry name" value="t-snare proteins"/>
    <property type="match status" value="1"/>
</dbReference>
<feature type="region of interest" description="Disordered" evidence="9">
    <location>
        <begin position="215"/>
        <end position="239"/>
    </location>
</feature>
<reference evidence="12 13" key="1">
    <citation type="submission" date="2024-03" db="EMBL/GenBank/DDBJ databases">
        <authorList>
            <person name="Brejova B."/>
        </authorList>
    </citation>
    <scope>NUCLEOTIDE SEQUENCE [LARGE SCALE GENOMIC DNA]</scope>
    <source>
        <strain evidence="12 13">CBS 14171</strain>
    </source>
</reference>
<evidence type="ECO:0000256" key="2">
    <source>
        <dbReference type="ARBA" id="ARBA00009063"/>
    </source>
</evidence>
<feature type="compositionally biased region" description="Acidic residues" evidence="9">
    <location>
        <begin position="216"/>
        <end position="229"/>
    </location>
</feature>
<dbReference type="Pfam" id="PF10496">
    <property type="entry name" value="Syntaxin-18_N"/>
    <property type="match status" value="1"/>
</dbReference>
<evidence type="ECO:0000259" key="11">
    <source>
        <dbReference type="PROSITE" id="PS50192"/>
    </source>
</evidence>
<protein>
    <recommendedName>
        <fullName evidence="11">t-SNARE coiled-coil homology domain-containing protein</fullName>
    </recommendedName>
</protein>
<dbReference type="GeneID" id="92211265"/>
<evidence type="ECO:0000256" key="9">
    <source>
        <dbReference type="SAM" id="MobiDB-lite"/>
    </source>
</evidence>
<feature type="domain" description="T-SNARE coiled-coil homology" evidence="11">
    <location>
        <begin position="256"/>
        <end position="318"/>
    </location>
</feature>
<evidence type="ECO:0000313" key="13">
    <source>
        <dbReference type="Proteomes" id="UP001497383"/>
    </source>
</evidence>
<sequence>MTDLTPQFNQCVDIVTSEIKPPAHPLDHHTSQQGYLIKDTFAKECREFYAVLVDLNQFITKIKTDYLAISESKANSITKDKIDEDFNLKIQQCFKKLAVLESYETKRQEMVKSILPSKRLWSVFTSTGSGGSDEQSLYFDTVWRHRKQILRFLMESLTFVSKKFDKMQRKRSSRERQLNSLNFQDIDEDDDILNVDLNSASEPFLTSLDSISQAVGDDDDEEQVEEDQSYDAASETQAGMSQQQLQMLEEENKELLNLKNTQSKQVDKIQHSIMDIINIQNELSFKLQEQGDQINNLIDSHSEVEMEVAAGNKTLNKATRSNKRGSNLLVMICVILGCLLVIIDFLKFI</sequence>
<evidence type="ECO:0000256" key="5">
    <source>
        <dbReference type="ARBA" id="ARBA00022927"/>
    </source>
</evidence>
<dbReference type="PROSITE" id="PS50192">
    <property type="entry name" value="T_SNARE"/>
    <property type="match status" value="1"/>
</dbReference>
<evidence type="ECO:0000256" key="1">
    <source>
        <dbReference type="ARBA" id="ARBA00004211"/>
    </source>
</evidence>
<keyword evidence="8 10" id="KW-0472">Membrane</keyword>
<keyword evidence="4 10" id="KW-0812">Transmembrane</keyword>
<organism evidence="12 13">
    <name type="scientific">Lodderomyces beijingensis</name>
    <dbReference type="NCBI Taxonomy" id="1775926"/>
    <lineage>
        <taxon>Eukaryota</taxon>
        <taxon>Fungi</taxon>
        <taxon>Dikarya</taxon>
        <taxon>Ascomycota</taxon>
        <taxon>Saccharomycotina</taxon>
        <taxon>Pichiomycetes</taxon>
        <taxon>Debaryomycetaceae</taxon>
        <taxon>Candida/Lodderomyces clade</taxon>
        <taxon>Lodderomyces</taxon>
    </lineage>
</organism>
<keyword evidence="7" id="KW-0175">Coiled coil</keyword>
<name>A0ABP0ZUM5_9ASCO</name>
<accession>A0ABP0ZUM5</accession>
<dbReference type="InterPro" id="IPR019529">
    <property type="entry name" value="Syntaxin-18_N"/>
</dbReference>
<evidence type="ECO:0000256" key="8">
    <source>
        <dbReference type="ARBA" id="ARBA00023136"/>
    </source>
</evidence>
<comment type="similarity">
    <text evidence="2">Belongs to the syntaxin family.</text>
</comment>
<dbReference type="PANTHER" id="PTHR15959">
    <property type="entry name" value="SYNTAXIN-18"/>
    <property type="match status" value="1"/>
</dbReference>
<gene>
    <name evidence="12" type="ORF">LODBEIA_P60690</name>
</gene>
<evidence type="ECO:0000256" key="10">
    <source>
        <dbReference type="SAM" id="Phobius"/>
    </source>
</evidence>
<keyword evidence="5" id="KW-0653">Protein transport</keyword>
<evidence type="ECO:0000256" key="4">
    <source>
        <dbReference type="ARBA" id="ARBA00022692"/>
    </source>
</evidence>
<keyword evidence="6 10" id="KW-1133">Transmembrane helix</keyword>
<feature type="transmembrane region" description="Helical" evidence="10">
    <location>
        <begin position="328"/>
        <end position="346"/>
    </location>
</feature>
<keyword evidence="3" id="KW-0813">Transport</keyword>
<dbReference type="InterPro" id="IPR010989">
    <property type="entry name" value="SNARE"/>
</dbReference>
<evidence type="ECO:0000313" key="12">
    <source>
        <dbReference type="EMBL" id="CAK9442326.1"/>
    </source>
</evidence>
<comment type="subcellular location">
    <subcellularLocation>
        <location evidence="1">Membrane</location>
        <topology evidence="1">Single-pass type IV membrane protein</topology>
    </subcellularLocation>
</comment>
<evidence type="ECO:0000256" key="6">
    <source>
        <dbReference type="ARBA" id="ARBA00022989"/>
    </source>
</evidence>
<dbReference type="PANTHER" id="PTHR15959:SF0">
    <property type="entry name" value="SYNTAXIN-18"/>
    <property type="match status" value="1"/>
</dbReference>
<dbReference type="InterPro" id="IPR000727">
    <property type="entry name" value="T_SNARE_dom"/>
</dbReference>
<proteinExistence type="inferred from homology"/>
<keyword evidence="13" id="KW-1185">Reference proteome</keyword>
<dbReference type="Gene3D" id="1.20.5.110">
    <property type="match status" value="1"/>
</dbReference>
<evidence type="ECO:0000256" key="3">
    <source>
        <dbReference type="ARBA" id="ARBA00022448"/>
    </source>
</evidence>
<dbReference type="Proteomes" id="UP001497383">
    <property type="component" value="Chromosome 8"/>
</dbReference>
<dbReference type="RefSeq" id="XP_066833007.1">
    <property type="nucleotide sequence ID" value="XM_066976471.1"/>
</dbReference>
<evidence type="ECO:0000256" key="7">
    <source>
        <dbReference type="ARBA" id="ARBA00023054"/>
    </source>
</evidence>